<dbReference type="AlphaFoldDB" id="A0A6B1YKU2"/>
<evidence type="ECO:0000256" key="1">
    <source>
        <dbReference type="SAM" id="SignalP"/>
    </source>
</evidence>
<dbReference type="RefSeq" id="WP_013721871.1">
    <property type="nucleotide sequence ID" value="NZ_CATOWS010000003.1"/>
</dbReference>
<protein>
    <recommendedName>
        <fullName evidence="2">3-keto-alpha-glucoside-1,2-lyase/3-keto-2-hydroxy-glucal hydratase domain-containing protein</fullName>
    </recommendedName>
</protein>
<sequence>MKSRFLASLLFAALAVPALAAPTVQGFDNETVGAEPKSFAAAVGNWVIVEDAGNKGLSVNGTKWARGQTSAGLADKARALYGERYAEFLDNVQSYAYFPIAVMNEVADFREGTITVRFKGVDGRIDQAAGILFNVQPNGDYLTLRANPLEDNLVLWQYVKGKRSSVKWIRNTPTPSGQWHELKLTVKGKQVEGWMNGKLLLTHELPKPVSGRVGLWSKADSVVYFDDYRVEPTSR</sequence>
<dbReference type="InterPro" id="IPR013320">
    <property type="entry name" value="ConA-like_dom_sf"/>
</dbReference>
<dbReference type="GO" id="GO:0016787">
    <property type="term" value="F:hydrolase activity"/>
    <property type="evidence" value="ECO:0007669"/>
    <property type="project" value="InterPro"/>
</dbReference>
<keyword evidence="1" id="KW-0732">Signal</keyword>
<feature type="chain" id="PRO_5025667809" description="3-keto-alpha-glucoside-1,2-lyase/3-keto-2-hydroxy-glucal hydratase domain-containing protein" evidence="1">
    <location>
        <begin position="21"/>
        <end position="235"/>
    </location>
</feature>
<dbReference type="SUPFAM" id="SSF49899">
    <property type="entry name" value="Concanavalin A-like lectins/glucanases"/>
    <property type="match status" value="1"/>
</dbReference>
<feature type="signal peptide" evidence="1">
    <location>
        <begin position="1"/>
        <end position="20"/>
    </location>
</feature>
<evidence type="ECO:0000259" key="2">
    <source>
        <dbReference type="Pfam" id="PF06439"/>
    </source>
</evidence>
<dbReference type="EMBL" id="WXZT01000055">
    <property type="protein sequence ID" value="MZZ17601.1"/>
    <property type="molecule type" value="Genomic_DNA"/>
</dbReference>
<dbReference type="Pfam" id="PF06439">
    <property type="entry name" value="3keto-disac_hyd"/>
    <property type="match status" value="1"/>
</dbReference>
<feature type="domain" description="3-keto-alpha-glucoside-1,2-lyase/3-keto-2-hydroxy-glucal hydratase" evidence="2">
    <location>
        <begin position="109"/>
        <end position="230"/>
    </location>
</feature>
<gene>
    <name evidence="3" type="ORF">GUL26_35675</name>
</gene>
<dbReference type="Proteomes" id="UP000644192">
    <property type="component" value="Unassembled WGS sequence"/>
</dbReference>
<comment type="caution">
    <text evidence="3">The sequence shown here is derived from an EMBL/GenBank/DDBJ whole genome shotgun (WGS) entry which is preliminary data.</text>
</comment>
<accession>A0A6B1YKU2</accession>
<proteinExistence type="predicted"/>
<name>A0A6B1YKU2_PSEAI</name>
<evidence type="ECO:0000313" key="3">
    <source>
        <dbReference type="EMBL" id="MZZ17601.1"/>
    </source>
</evidence>
<dbReference type="InterPro" id="IPR010496">
    <property type="entry name" value="AL/BT2_dom"/>
</dbReference>
<evidence type="ECO:0000313" key="4">
    <source>
        <dbReference type="Proteomes" id="UP000644192"/>
    </source>
</evidence>
<dbReference type="Gene3D" id="2.60.120.560">
    <property type="entry name" value="Exo-inulinase, domain 1"/>
    <property type="match status" value="1"/>
</dbReference>
<organism evidence="3 4">
    <name type="scientific">Pseudomonas aeruginosa</name>
    <dbReference type="NCBI Taxonomy" id="287"/>
    <lineage>
        <taxon>Bacteria</taxon>
        <taxon>Pseudomonadati</taxon>
        <taxon>Pseudomonadota</taxon>
        <taxon>Gammaproteobacteria</taxon>
        <taxon>Pseudomonadales</taxon>
        <taxon>Pseudomonadaceae</taxon>
        <taxon>Pseudomonas</taxon>
    </lineage>
</organism>
<reference evidence="3" key="1">
    <citation type="submission" date="2020-01" db="EMBL/GenBank/DDBJ databases">
        <title>Bacteria Cultured from War Wounds Associated with the Conflict in Eastern Ukraine.</title>
        <authorList>
            <person name="Snesrud E."/>
            <person name="Galac M.R."/>
            <person name="Mc Gann P."/>
            <person name="Valentine K."/>
            <person name="Viacheslav K."/>
        </authorList>
    </citation>
    <scope>NUCLEOTIDE SEQUENCE</scope>
    <source>
        <strain evidence="3">VNMU148</strain>
    </source>
</reference>